<evidence type="ECO:0000256" key="1">
    <source>
        <dbReference type="ARBA" id="ARBA00022679"/>
    </source>
</evidence>
<proteinExistence type="predicted"/>
<dbReference type="PROSITE" id="PS51186">
    <property type="entry name" value="GNAT"/>
    <property type="match status" value="2"/>
</dbReference>
<feature type="domain" description="N-acetyltransferase" evidence="3">
    <location>
        <begin position="186"/>
        <end position="340"/>
    </location>
</feature>
<organism evidence="4 5">
    <name type="scientific">Streptomyces gulbargensis</name>
    <dbReference type="NCBI Taxonomy" id="364901"/>
    <lineage>
        <taxon>Bacteria</taxon>
        <taxon>Bacillati</taxon>
        <taxon>Actinomycetota</taxon>
        <taxon>Actinomycetes</taxon>
        <taxon>Kitasatosporales</taxon>
        <taxon>Streptomycetaceae</taxon>
        <taxon>Streptomyces</taxon>
    </lineage>
</organism>
<dbReference type="Gene3D" id="3.40.630.30">
    <property type="match status" value="2"/>
</dbReference>
<dbReference type="InterPro" id="IPR016181">
    <property type="entry name" value="Acyl_CoA_acyltransferase"/>
</dbReference>
<dbReference type="Proteomes" id="UP001501000">
    <property type="component" value="Unassembled WGS sequence"/>
</dbReference>
<comment type="caution">
    <text evidence="4">The sequence shown here is derived from an EMBL/GenBank/DDBJ whole genome shotgun (WGS) entry which is preliminary data.</text>
</comment>
<keyword evidence="1" id="KW-0808">Transferase</keyword>
<dbReference type="PANTHER" id="PTHR43877">
    <property type="entry name" value="AMINOALKYLPHOSPHONATE N-ACETYLTRANSFERASE-RELATED-RELATED"/>
    <property type="match status" value="1"/>
</dbReference>
<feature type="domain" description="N-acetyltransferase" evidence="3">
    <location>
        <begin position="8"/>
        <end position="166"/>
    </location>
</feature>
<reference evidence="5" key="1">
    <citation type="journal article" date="2019" name="Int. J. Syst. Evol. Microbiol.">
        <title>The Global Catalogue of Microorganisms (GCM) 10K type strain sequencing project: providing services to taxonomists for standard genome sequencing and annotation.</title>
        <authorList>
            <consortium name="The Broad Institute Genomics Platform"/>
            <consortium name="The Broad Institute Genome Sequencing Center for Infectious Disease"/>
            <person name="Wu L."/>
            <person name="Ma J."/>
        </authorList>
    </citation>
    <scope>NUCLEOTIDE SEQUENCE [LARGE SCALE GENOMIC DNA]</scope>
    <source>
        <strain evidence="5">JCM 16956</strain>
    </source>
</reference>
<dbReference type="Pfam" id="PF00583">
    <property type="entry name" value="Acetyltransf_1"/>
    <property type="match status" value="2"/>
</dbReference>
<dbReference type="InterPro" id="IPR050832">
    <property type="entry name" value="Bact_Acetyltransf"/>
</dbReference>
<dbReference type="InterPro" id="IPR000182">
    <property type="entry name" value="GNAT_dom"/>
</dbReference>
<keyword evidence="2" id="KW-0012">Acyltransferase</keyword>
<evidence type="ECO:0000313" key="5">
    <source>
        <dbReference type="Proteomes" id="UP001501000"/>
    </source>
</evidence>
<name>A0ABP7MIN8_9ACTN</name>
<evidence type="ECO:0000259" key="3">
    <source>
        <dbReference type="PROSITE" id="PS51186"/>
    </source>
</evidence>
<dbReference type="SUPFAM" id="SSF55729">
    <property type="entry name" value="Acyl-CoA N-acyltransferases (Nat)"/>
    <property type="match status" value="2"/>
</dbReference>
<evidence type="ECO:0000313" key="4">
    <source>
        <dbReference type="EMBL" id="GAA3923847.1"/>
    </source>
</evidence>
<sequence length="340" mass="35789">MILEDMNATIEENRSHPHLPGLLAAYHLASEAEKGTAVTTVAGLPAVYRAEAEDPAAAFAADTVLLATPAGDGVPGGCVVLKAPREGRPPEIKRLWVAPGARRKGLARALMDEALRRAAASGASAVRLTVWDWRKEPLALYEALGFTTVPSWDPRPGLICLEKRLAPADRIERLAADAVRARAAGLAALLVDAVDGGASVGFLAPLDPAEAAAWWARAAEETAGGVRDVWAARDGHGRLTGAVTLVRTTTANGRHRGEIARLLVHRAARGRGLGRRLLAAAEAHAAATGLTLLVLDTQTGSPAERLYRSAGWTETGTIPDYAADPAGVLRPTTLFHKRLT</sequence>
<protein>
    <recommendedName>
        <fullName evidence="3">N-acetyltransferase domain-containing protein</fullName>
    </recommendedName>
</protein>
<keyword evidence="5" id="KW-1185">Reference proteome</keyword>
<dbReference type="CDD" id="cd04301">
    <property type="entry name" value="NAT_SF"/>
    <property type="match status" value="1"/>
</dbReference>
<dbReference type="PANTHER" id="PTHR43877:SF2">
    <property type="entry name" value="AMINOALKYLPHOSPHONATE N-ACETYLTRANSFERASE-RELATED"/>
    <property type="match status" value="1"/>
</dbReference>
<accession>A0ABP7MIN8</accession>
<gene>
    <name evidence="4" type="ORF">GCM10022244_36880</name>
</gene>
<evidence type="ECO:0000256" key="2">
    <source>
        <dbReference type="ARBA" id="ARBA00023315"/>
    </source>
</evidence>
<dbReference type="EMBL" id="BAABAJ010000010">
    <property type="protein sequence ID" value="GAA3923847.1"/>
    <property type="molecule type" value="Genomic_DNA"/>
</dbReference>